<keyword evidence="9" id="KW-0472">Membrane</keyword>
<sequence>MPLCVACCIVLFIRKHLEKLSSLSKMSPTVAGVTLLPLGNGAPDLFASIAAFSAEMKRGILSMPHCSNPARKVIYRVSKIGYHTGCGHLDEPAEDLKPAWGWNDEKTLKDRSPFSCCKFLSLLELPLSLPRRLTIPTVEER</sequence>
<feature type="domain" description="Sodium/calcium exchanger membrane region" evidence="12">
    <location>
        <begin position="9"/>
        <end position="53"/>
    </location>
</feature>
<keyword evidence="6" id="KW-0630">Potassium</keyword>
<keyword evidence="4" id="KW-0633">Potassium transport</keyword>
<keyword evidence="10" id="KW-0739">Sodium transport</keyword>
<evidence type="ECO:0000256" key="1">
    <source>
        <dbReference type="ARBA" id="ARBA00004141"/>
    </source>
</evidence>
<dbReference type="EMBL" id="JBBPBM010000063">
    <property type="protein sequence ID" value="KAK8515452.1"/>
    <property type="molecule type" value="Genomic_DNA"/>
</dbReference>
<keyword evidence="14" id="KW-1185">Reference proteome</keyword>
<reference evidence="13 14" key="1">
    <citation type="journal article" date="2024" name="G3 (Bethesda)">
        <title>Genome assembly of Hibiscus sabdariffa L. provides insights into metabolisms of medicinal natural products.</title>
        <authorList>
            <person name="Kim T."/>
        </authorList>
    </citation>
    <scope>NUCLEOTIDE SEQUENCE [LARGE SCALE GENOMIC DNA]</scope>
    <source>
        <strain evidence="13">TK-2024</strain>
        <tissue evidence="13">Old leaves</tissue>
    </source>
</reference>
<dbReference type="InterPro" id="IPR004837">
    <property type="entry name" value="NaCa_Exmemb"/>
</dbReference>
<accession>A0ABR2C7Q6</accession>
<evidence type="ECO:0000256" key="7">
    <source>
        <dbReference type="ARBA" id="ARBA00022989"/>
    </source>
</evidence>
<evidence type="ECO:0000256" key="9">
    <source>
        <dbReference type="ARBA" id="ARBA00023136"/>
    </source>
</evidence>
<dbReference type="PANTHER" id="PTHR12266">
    <property type="entry name" value="NA+/CA2+ K+ INDEPENDENT EXCHANGER"/>
    <property type="match status" value="1"/>
</dbReference>
<keyword evidence="10" id="KW-0406">Ion transport</keyword>
<evidence type="ECO:0000259" key="12">
    <source>
        <dbReference type="Pfam" id="PF01699"/>
    </source>
</evidence>
<comment type="caution">
    <text evidence="13">The sequence shown here is derived from an EMBL/GenBank/DDBJ whole genome shotgun (WGS) entry which is preliminary data.</text>
</comment>
<keyword evidence="7" id="KW-1133">Transmembrane helix</keyword>
<keyword evidence="3" id="KW-0050">Antiport</keyword>
<keyword evidence="8" id="KW-0915">Sodium</keyword>
<dbReference type="InterPro" id="IPR051359">
    <property type="entry name" value="CaCA_antiporter"/>
</dbReference>
<evidence type="ECO:0000256" key="3">
    <source>
        <dbReference type="ARBA" id="ARBA00022449"/>
    </source>
</evidence>
<organism evidence="13 14">
    <name type="scientific">Hibiscus sabdariffa</name>
    <name type="common">roselle</name>
    <dbReference type="NCBI Taxonomy" id="183260"/>
    <lineage>
        <taxon>Eukaryota</taxon>
        <taxon>Viridiplantae</taxon>
        <taxon>Streptophyta</taxon>
        <taxon>Embryophyta</taxon>
        <taxon>Tracheophyta</taxon>
        <taxon>Spermatophyta</taxon>
        <taxon>Magnoliopsida</taxon>
        <taxon>eudicotyledons</taxon>
        <taxon>Gunneridae</taxon>
        <taxon>Pentapetalae</taxon>
        <taxon>rosids</taxon>
        <taxon>malvids</taxon>
        <taxon>Malvales</taxon>
        <taxon>Malvaceae</taxon>
        <taxon>Malvoideae</taxon>
        <taxon>Hibiscus</taxon>
    </lineage>
</organism>
<evidence type="ECO:0000256" key="11">
    <source>
        <dbReference type="ARBA" id="ARBA00038187"/>
    </source>
</evidence>
<dbReference type="Proteomes" id="UP001472677">
    <property type="component" value="Unassembled WGS sequence"/>
</dbReference>
<comment type="subcellular location">
    <subcellularLocation>
        <location evidence="1">Membrane</location>
        <topology evidence="1">Multi-pass membrane protein</topology>
    </subcellularLocation>
</comment>
<keyword evidence="5" id="KW-0812">Transmembrane</keyword>
<name>A0ABR2C7Q6_9ROSI</name>
<keyword evidence="2" id="KW-0813">Transport</keyword>
<evidence type="ECO:0000256" key="5">
    <source>
        <dbReference type="ARBA" id="ARBA00022692"/>
    </source>
</evidence>
<dbReference type="Pfam" id="PF01699">
    <property type="entry name" value="Na_Ca_ex"/>
    <property type="match status" value="1"/>
</dbReference>
<evidence type="ECO:0000256" key="6">
    <source>
        <dbReference type="ARBA" id="ARBA00022958"/>
    </source>
</evidence>
<evidence type="ECO:0000256" key="2">
    <source>
        <dbReference type="ARBA" id="ARBA00022448"/>
    </source>
</evidence>
<protein>
    <recommendedName>
        <fullName evidence="12">Sodium/calcium exchanger membrane region domain-containing protein</fullName>
    </recommendedName>
</protein>
<gene>
    <name evidence="13" type="ORF">V6N12_075494</name>
</gene>
<evidence type="ECO:0000313" key="13">
    <source>
        <dbReference type="EMBL" id="KAK8515452.1"/>
    </source>
</evidence>
<comment type="similarity">
    <text evidence="11">Belongs to the Ca(2+):cation antiporter (CaCA) (TC 2.A.19) family. Cation/calcium exchanger (CCX) subfamily.</text>
</comment>
<evidence type="ECO:0000256" key="8">
    <source>
        <dbReference type="ARBA" id="ARBA00023053"/>
    </source>
</evidence>
<proteinExistence type="inferred from homology"/>
<evidence type="ECO:0000256" key="4">
    <source>
        <dbReference type="ARBA" id="ARBA00022538"/>
    </source>
</evidence>
<evidence type="ECO:0000313" key="14">
    <source>
        <dbReference type="Proteomes" id="UP001472677"/>
    </source>
</evidence>
<dbReference type="PANTHER" id="PTHR12266:SF17">
    <property type="entry name" value="SODIUM_CALCIUM EXCHANGER MEMBRANE REGION DOMAIN-CONTAINING PROTEIN"/>
    <property type="match status" value="1"/>
</dbReference>
<evidence type="ECO:0000256" key="10">
    <source>
        <dbReference type="ARBA" id="ARBA00023201"/>
    </source>
</evidence>